<dbReference type="InterPro" id="IPR036291">
    <property type="entry name" value="NAD(P)-bd_dom_sf"/>
</dbReference>
<dbReference type="GO" id="GO:0000166">
    <property type="term" value="F:nucleotide binding"/>
    <property type="evidence" value="ECO:0007669"/>
    <property type="project" value="InterPro"/>
</dbReference>
<dbReference type="SUPFAM" id="SSF55347">
    <property type="entry name" value="Glyceraldehyde-3-phosphate dehydrogenase-like, C-terminal domain"/>
    <property type="match status" value="1"/>
</dbReference>
<comment type="similarity">
    <text evidence="1">Belongs to the Gfo/Idh/MocA family.</text>
</comment>
<dbReference type="GO" id="GO:0006740">
    <property type="term" value="P:NADPH regeneration"/>
    <property type="evidence" value="ECO:0007669"/>
    <property type="project" value="TreeGrafter"/>
</dbReference>
<keyword evidence="6" id="KW-1185">Reference proteome</keyword>
<evidence type="ECO:0000259" key="3">
    <source>
        <dbReference type="Pfam" id="PF01408"/>
    </source>
</evidence>
<dbReference type="AlphaFoldDB" id="A0A135TMT0"/>
<proteinExistence type="inferred from homology"/>
<evidence type="ECO:0000313" key="5">
    <source>
        <dbReference type="EMBL" id="KXH49503.1"/>
    </source>
</evidence>
<reference evidence="5 6" key="1">
    <citation type="submission" date="2014-02" db="EMBL/GenBank/DDBJ databases">
        <title>The genome sequence of Colletotrichum simmondsii CBS122122.</title>
        <authorList>
            <person name="Baroncelli R."/>
            <person name="Thon M.R."/>
        </authorList>
    </citation>
    <scope>NUCLEOTIDE SEQUENCE [LARGE SCALE GENOMIC DNA]</scope>
    <source>
        <strain evidence="5 6">CBS122122</strain>
    </source>
</reference>
<dbReference type="InterPro" id="IPR055170">
    <property type="entry name" value="GFO_IDH_MocA-like_dom"/>
</dbReference>
<comment type="caution">
    <text evidence="5">The sequence shown here is derived from an EMBL/GenBank/DDBJ whole genome shotgun (WGS) entry which is preliminary data.</text>
</comment>
<dbReference type="Pfam" id="PF22725">
    <property type="entry name" value="GFO_IDH_MocA_C3"/>
    <property type="match status" value="1"/>
</dbReference>
<organism evidence="5 6">
    <name type="scientific">Colletotrichum simmondsii</name>
    <dbReference type="NCBI Taxonomy" id="703756"/>
    <lineage>
        <taxon>Eukaryota</taxon>
        <taxon>Fungi</taxon>
        <taxon>Dikarya</taxon>
        <taxon>Ascomycota</taxon>
        <taxon>Pezizomycotina</taxon>
        <taxon>Sordariomycetes</taxon>
        <taxon>Hypocreomycetidae</taxon>
        <taxon>Glomerellales</taxon>
        <taxon>Glomerellaceae</taxon>
        <taxon>Colletotrichum</taxon>
        <taxon>Colletotrichum acutatum species complex</taxon>
    </lineage>
</organism>
<dbReference type="GO" id="GO:0005737">
    <property type="term" value="C:cytoplasm"/>
    <property type="evidence" value="ECO:0007669"/>
    <property type="project" value="TreeGrafter"/>
</dbReference>
<dbReference type="PANTHER" id="PTHR42840:SF3">
    <property type="entry name" value="BINDING ROSSMANN FOLD OXIDOREDUCTASE, PUTATIVE (AFU_ORTHOLOGUE AFUA_2G10240)-RELATED"/>
    <property type="match status" value="1"/>
</dbReference>
<dbReference type="Pfam" id="PF01408">
    <property type="entry name" value="GFO_IDH_MocA"/>
    <property type="match status" value="1"/>
</dbReference>
<evidence type="ECO:0000313" key="6">
    <source>
        <dbReference type="Proteomes" id="UP000070328"/>
    </source>
</evidence>
<keyword evidence="2" id="KW-0560">Oxidoreductase</keyword>
<dbReference type="Gene3D" id="3.30.360.10">
    <property type="entry name" value="Dihydrodipicolinate Reductase, domain 2"/>
    <property type="match status" value="1"/>
</dbReference>
<sequence length="372" mass="41068">MTSSHKILNVGVVGIGRMGQKHALNILNLVPRAKLLCACSPAQADLDWAEQHLQPHGVRTYPTFEEMMETPGLEAIIISSITELHFSQTLAAFDKGIHVLCEKPICKSISELETLCEHVEAKPETKAMVAFARRFDDSYQDAHEKIKSGAIGKPFVFRSHGCEKLDQSLFFHQYLRNSGGIYFDCAIHEIDLSLMFLGENSVPKSVSAIGTASFFPDLAKTGDADNAIGVCEFWDGKMAHFYHSRSSSHGYDSVTEIFGTTGKLTVNAIPRKNRVEICDTDGYVKVEPTNSWYDRFISAFVVEANAFVDAILDDKPLPIPLRSALTSLRIASGLQESLRTGQKLFFNRQGCDNPNAVSPHTSLILNPPGTPY</sequence>
<dbReference type="PANTHER" id="PTHR42840">
    <property type="entry name" value="NAD(P)-BINDING ROSSMANN-FOLD SUPERFAMILY PROTEIN-RELATED"/>
    <property type="match status" value="1"/>
</dbReference>
<dbReference type="EMBL" id="JFBX01000111">
    <property type="protein sequence ID" value="KXH49503.1"/>
    <property type="molecule type" value="Genomic_DNA"/>
</dbReference>
<dbReference type="OrthoDB" id="446809at2759"/>
<feature type="domain" description="GFO/IDH/MocA-like oxidoreductase" evidence="4">
    <location>
        <begin position="139"/>
        <end position="264"/>
    </location>
</feature>
<name>A0A135TMT0_9PEZI</name>
<dbReference type="Proteomes" id="UP000070328">
    <property type="component" value="Unassembled WGS sequence"/>
</dbReference>
<dbReference type="SUPFAM" id="SSF51735">
    <property type="entry name" value="NAD(P)-binding Rossmann-fold domains"/>
    <property type="match status" value="1"/>
</dbReference>
<accession>A0A135TMT0</accession>
<evidence type="ECO:0000259" key="4">
    <source>
        <dbReference type="Pfam" id="PF22725"/>
    </source>
</evidence>
<evidence type="ECO:0000256" key="2">
    <source>
        <dbReference type="ARBA" id="ARBA00023002"/>
    </source>
</evidence>
<feature type="domain" description="Gfo/Idh/MocA-like oxidoreductase N-terminal" evidence="3">
    <location>
        <begin position="8"/>
        <end position="125"/>
    </location>
</feature>
<evidence type="ECO:0000256" key="1">
    <source>
        <dbReference type="ARBA" id="ARBA00010928"/>
    </source>
</evidence>
<dbReference type="Gene3D" id="3.40.50.720">
    <property type="entry name" value="NAD(P)-binding Rossmann-like Domain"/>
    <property type="match status" value="1"/>
</dbReference>
<dbReference type="GO" id="GO:0016491">
    <property type="term" value="F:oxidoreductase activity"/>
    <property type="evidence" value="ECO:0007669"/>
    <property type="project" value="UniProtKB-KW"/>
</dbReference>
<protein>
    <submittedName>
        <fullName evidence="5">Oxidoreductase</fullName>
    </submittedName>
</protein>
<gene>
    <name evidence="5" type="ORF">CSIM01_03791</name>
</gene>
<dbReference type="InterPro" id="IPR000683">
    <property type="entry name" value="Gfo/Idh/MocA-like_OxRdtase_N"/>
</dbReference>